<keyword evidence="3" id="KW-1185">Reference proteome</keyword>
<dbReference type="EMBL" id="AUSU01003863">
    <property type="protein sequence ID" value="EPS66112.1"/>
    <property type="molecule type" value="Genomic_DNA"/>
</dbReference>
<dbReference type="Proteomes" id="UP000015453">
    <property type="component" value="Unassembled WGS sequence"/>
</dbReference>
<reference evidence="2 3" key="1">
    <citation type="journal article" date="2013" name="BMC Genomics">
        <title>The miniature genome of a carnivorous plant Genlisea aurea contains a low number of genes and short non-coding sequences.</title>
        <authorList>
            <person name="Leushkin E.V."/>
            <person name="Sutormin R.A."/>
            <person name="Nabieva E.R."/>
            <person name="Penin A.A."/>
            <person name="Kondrashov A.S."/>
            <person name="Logacheva M.D."/>
        </authorList>
    </citation>
    <scope>NUCLEOTIDE SEQUENCE [LARGE SCALE GENOMIC DNA]</scope>
</reference>
<dbReference type="GO" id="GO:0005634">
    <property type="term" value="C:nucleus"/>
    <property type="evidence" value="ECO:0007669"/>
    <property type="project" value="InterPro"/>
</dbReference>
<gene>
    <name evidence="2" type="ORF">M569_08666</name>
</gene>
<dbReference type="PROSITE" id="PS51297">
    <property type="entry name" value="K_BOX"/>
    <property type="match status" value="1"/>
</dbReference>
<feature type="domain" description="K-box" evidence="1">
    <location>
        <begin position="1"/>
        <end position="88"/>
    </location>
</feature>
<evidence type="ECO:0000313" key="3">
    <source>
        <dbReference type="Proteomes" id="UP000015453"/>
    </source>
</evidence>
<evidence type="ECO:0000313" key="2">
    <source>
        <dbReference type="EMBL" id="EPS66112.1"/>
    </source>
</evidence>
<sequence>MQENLEKAKEANFNIRKQIRQRMGECLNDLGYQEMVHLIENIDAALKLIRERKYKVLGNQIDTSKKKFRNAEEVHRKLVLDFDARQDDPHYGLVENGGGGGGPRMAAVHMRDHRLHCGSGGTSDLTTFALIE</sequence>
<dbReference type="Pfam" id="PF01486">
    <property type="entry name" value="K-box"/>
    <property type="match status" value="1"/>
</dbReference>
<dbReference type="InterPro" id="IPR002487">
    <property type="entry name" value="TF_Kbox"/>
</dbReference>
<dbReference type="GO" id="GO:0003700">
    <property type="term" value="F:DNA-binding transcription factor activity"/>
    <property type="evidence" value="ECO:0007669"/>
    <property type="project" value="InterPro"/>
</dbReference>
<comment type="caution">
    <text evidence="2">The sequence shown here is derived from an EMBL/GenBank/DDBJ whole genome shotgun (WGS) entry which is preliminary data.</text>
</comment>
<name>S8E1D3_9LAMI</name>
<dbReference type="OrthoDB" id="1898716at2759"/>
<dbReference type="AlphaFoldDB" id="S8E1D3"/>
<evidence type="ECO:0000259" key="1">
    <source>
        <dbReference type="PROSITE" id="PS51297"/>
    </source>
</evidence>
<protein>
    <recommendedName>
        <fullName evidence="1">K-box domain-containing protein</fullName>
    </recommendedName>
</protein>
<proteinExistence type="predicted"/>
<accession>S8E1D3</accession>
<organism evidence="2 3">
    <name type="scientific">Genlisea aurea</name>
    <dbReference type="NCBI Taxonomy" id="192259"/>
    <lineage>
        <taxon>Eukaryota</taxon>
        <taxon>Viridiplantae</taxon>
        <taxon>Streptophyta</taxon>
        <taxon>Embryophyta</taxon>
        <taxon>Tracheophyta</taxon>
        <taxon>Spermatophyta</taxon>
        <taxon>Magnoliopsida</taxon>
        <taxon>eudicotyledons</taxon>
        <taxon>Gunneridae</taxon>
        <taxon>Pentapetalae</taxon>
        <taxon>asterids</taxon>
        <taxon>lamiids</taxon>
        <taxon>Lamiales</taxon>
        <taxon>Lentibulariaceae</taxon>
        <taxon>Genlisea</taxon>
    </lineage>
</organism>